<evidence type="ECO:0000259" key="2">
    <source>
        <dbReference type="PROSITE" id="PS51782"/>
    </source>
</evidence>
<dbReference type="Proteomes" id="UP000250369">
    <property type="component" value="Unassembled WGS sequence"/>
</dbReference>
<dbReference type="InterPro" id="IPR045361">
    <property type="entry name" value="CIS_tube_prot_N"/>
</dbReference>
<dbReference type="RefSeq" id="WP_113035896.1">
    <property type="nucleotide sequence ID" value="NZ_QMFB01000037.1"/>
</dbReference>
<dbReference type="Gene3D" id="3.10.350.10">
    <property type="entry name" value="LysM domain"/>
    <property type="match status" value="1"/>
</dbReference>
<sequence length="209" mass="23061">MALEKALIQPLDEMGAPKGEPVKVLFNPTEYSIEKANQYQSVTIPGRSVPATQFTSGNAQTLSMDLFFDSYEQGEDVRTYTGKVVSLLDIDQRLHAPPVCKFVWGKLQFVGVIEKVSQKFTMFLGTGIPVRATLNVSFKEYKPIIEQIAENAPFDQIRQVTVKSGTTLAAVAEQQYGDASKWRDIAKASGITNPRKLPPGQQISIPPVE</sequence>
<dbReference type="SMART" id="SM00257">
    <property type="entry name" value="LysM"/>
    <property type="match status" value="1"/>
</dbReference>
<accession>A0A329LWF0</accession>
<reference evidence="3 4" key="1">
    <citation type="journal article" date="2009" name="Int. J. Syst. Evol. Microbiol.">
        <title>Paenibacillus contaminans sp. nov., isolated from a contaminated laboratory plate.</title>
        <authorList>
            <person name="Chou J.H."/>
            <person name="Lee J.H."/>
            <person name="Lin M.C."/>
            <person name="Chang P.S."/>
            <person name="Arun A.B."/>
            <person name="Young C.C."/>
            <person name="Chen W.M."/>
        </authorList>
    </citation>
    <scope>NUCLEOTIDE SEQUENCE [LARGE SCALE GENOMIC DNA]</scope>
    <source>
        <strain evidence="3 4">CKOBP-6</strain>
    </source>
</reference>
<proteinExistence type="predicted"/>
<keyword evidence="4" id="KW-1185">Reference proteome</keyword>
<dbReference type="Pfam" id="PF19266">
    <property type="entry name" value="CIS_tube"/>
    <property type="match status" value="1"/>
</dbReference>
<protein>
    <submittedName>
        <fullName evidence="3">Peptidoglycan-binding protein</fullName>
    </submittedName>
</protein>
<dbReference type="AlphaFoldDB" id="A0A329LWF0"/>
<dbReference type="InterPro" id="IPR036779">
    <property type="entry name" value="LysM_dom_sf"/>
</dbReference>
<dbReference type="OrthoDB" id="9815939at2"/>
<evidence type="ECO:0000256" key="1">
    <source>
        <dbReference type="SAM" id="MobiDB-lite"/>
    </source>
</evidence>
<dbReference type="Pfam" id="PF01476">
    <property type="entry name" value="LysM"/>
    <property type="match status" value="1"/>
</dbReference>
<feature type="region of interest" description="Disordered" evidence="1">
    <location>
        <begin position="190"/>
        <end position="209"/>
    </location>
</feature>
<gene>
    <name evidence="3" type="ORF">DQG23_36070</name>
</gene>
<evidence type="ECO:0000313" key="3">
    <source>
        <dbReference type="EMBL" id="RAV11466.1"/>
    </source>
</evidence>
<name>A0A329LWF0_9BACL</name>
<dbReference type="PROSITE" id="PS51782">
    <property type="entry name" value="LYSM"/>
    <property type="match status" value="1"/>
</dbReference>
<dbReference type="EMBL" id="QMFB01000037">
    <property type="protein sequence ID" value="RAV11466.1"/>
    <property type="molecule type" value="Genomic_DNA"/>
</dbReference>
<organism evidence="3 4">
    <name type="scientific">Paenibacillus contaminans</name>
    <dbReference type="NCBI Taxonomy" id="450362"/>
    <lineage>
        <taxon>Bacteria</taxon>
        <taxon>Bacillati</taxon>
        <taxon>Bacillota</taxon>
        <taxon>Bacilli</taxon>
        <taxon>Bacillales</taxon>
        <taxon>Paenibacillaceae</taxon>
        <taxon>Paenibacillus</taxon>
    </lineage>
</organism>
<comment type="caution">
    <text evidence="3">The sequence shown here is derived from an EMBL/GenBank/DDBJ whole genome shotgun (WGS) entry which is preliminary data.</text>
</comment>
<feature type="domain" description="LysM" evidence="2">
    <location>
        <begin position="158"/>
        <end position="205"/>
    </location>
</feature>
<dbReference type="InterPro" id="IPR018392">
    <property type="entry name" value="LysM"/>
</dbReference>
<evidence type="ECO:0000313" key="4">
    <source>
        <dbReference type="Proteomes" id="UP000250369"/>
    </source>
</evidence>